<protein>
    <submittedName>
        <fullName evidence="1">Uncharacterized protein</fullName>
    </submittedName>
</protein>
<geneLocation type="plasmid" evidence="1">
    <name>pShoR14-2</name>
</geneLocation>
<name>A0A8X8GQ92_STAHO</name>
<evidence type="ECO:0000313" key="2">
    <source>
        <dbReference type="Proteomes" id="UP000665944"/>
    </source>
</evidence>
<evidence type="ECO:0000313" key="1">
    <source>
        <dbReference type="EMBL" id="MCM5673298.1"/>
    </source>
</evidence>
<gene>
    <name evidence="1" type="ORF">J7T32_011240</name>
</gene>
<sequence>MDINNFKNFSIFNEKSIKSMQSTGKKFKELAEQVKRAGEKSLKVNKVLIDFEYPPFDHFNLFMILDLIEILPLENPDDINEEYFNNMILEYFDHEHLDYLKDDIDNYNLSKDDRKIFKNILLGYKNEQYDLIIPTLLSRIEGLVYKNIGFEGKSTYGNFNKIIDEVINNYKLKHSIYDDSEFIKIKEYYKEGLKRQFTFNDPDNEKINRHAIMHGHSSQYGTKINSVKLLLHFEYLHYCLLELSEQEKNRIKQLL</sequence>
<dbReference type="AlphaFoldDB" id="A0A8X8GQ92"/>
<keyword evidence="2" id="KW-1185">Reference proteome</keyword>
<dbReference type="RefSeq" id="WP_002455770.1">
    <property type="nucleotide sequence ID" value="NZ_FPJS01000044.1"/>
</dbReference>
<keyword evidence="1" id="KW-0614">Plasmid</keyword>
<organism evidence="1 2">
    <name type="scientific">Staphylococcus hominis</name>
    <dbReference type="NCBI Taxonomy" id="1290"/>
    <lineage>
        <taxon>Bacteria</taxon>
        <taxon>Bacillati</taxon>
        <taxon>Bacillota</taxon>
        <taxon>Bacilli</taxon>
        <taxon>Bacillales</taxon>
        <taxon>Staphylococcaceae</taxon>
        <taxon>Staphylococcus</taxon>
    </lineage>
</organism>
<proteinExistence type="predicted"/>
<dbReference type="Proteomes" id="UP000665944">
    <property type="component" value="Unassembled WGS sequence"/>
</dbReference>
<comment type="caution">
    <text evidence="1">The sequence shown here is derived from an EMBL/GenBank/DDBJ whole genome shotgun (WGS) entry which is preliminary data.</text>
</comment>
<reference evidence="1 2" key="1">
    <citation type="submission" date="2022-06" db="EMBL/GenBank/DDBJ databases">
        <title>Staphylococcus hominis ShoR14 genome sequence.</title>
        <authorList>
            <person name="Yeo C.C."/>
            <person name="Chew C.H."/>
            <person name="Che Hamzah A.M."/>
            <person name="Al-Trad E.I."/>
        </authorList>
    </citation>
    <scope>NUCLEOTIDE SEQUENCE [LARGE SCALE GENOMIC DNA]</scope>
    <source>
        <strain evidence="1 2">ShoR14</strain>
        <plasmid evidence="1">pShoR14-2</plasmid>
    </source>
</reference>
<accession>A0A8X8GQ92</accession>
<dbReference type="EMBL" id="JAGHKT020000027">
    <property type="protein sequence ID" value="MCM5673298.1"/>
    <property type="molecule type" value="Genomic_DNA"/>
</dbReference>